<feature type="chain" id="PRO_5007921358" description="Parvulin-like PPIase" evidence="9">
    <location>
        <begin position="25"/>
        <end position="290"/>
    </location>
</feature>
<gene>
    <name evidence="11" type="ordered locus">B488_03300</name>
</gene>
<keyword evidence="12" id="KW-1185">Reference proteome</keyword>
<dbReference type="InterPro" id="IPR046357">
    <property type="entry name" value="PPIase_dom_sf"/>
</dbReference>
<evidence type="ECO:0000256" key="4">
    <source>
        <dbReference type="ARBA" id="ARBA00018370"/>
    </source>
</evidence>
<dbReference type="InterPro" id="IPR023058">
    <property type="entry name" value="PPIase_PpiC_CS"/>
</dbReference>
<dbReference type="SUPFAM" id="SSF54534">
    <property type="entry name" value="FKBP-like"/>
    <property type="match status" value="1"/>
</dbReference>
<dbReference type="Proteomes" id="UP000010799">
    <property type="component" value="Chromosome"/>
</dbReference>
<feature type="domain" description="PpiC" evidence="10">
    <location>
        <begin position="136"/>
        <end position="228"/>
    </location>
</feature>
<comment type="catalytic activity">
    <reaction evidence="1">
        <text>[protein]-peptidylproline (omega=180) = [protein]-peptidylproline (omega=0)</text>
        <dbReference type="Rhea" id="RHEA:16237"/>
        <dbReference type="Rhea" id="RHEA-COMP:10747"/>
        <dbReference type="Rhea" id="RHEA-COMP:10748"/>
        <dbReference type="ChEBI" id="CHEBI:83833"/>
        <dbReference type="ChEBI" id="CHEBI:83834"/>
        <dbReference type="EC" id="5.2.1.8"/>
    </reaction>
</comment>
<reference evidence="11 12" key="1">
    <citation type="journal article" date="2012" name="Stand. Genomic Sci.">
        <title>Complete genome sequence of Liberibacter crescens BT-1.</title>
        <authorList>
            <person name="Leonard M.T."/>
            <person name="Fagen J.R."/>
            <person name="Davis-Richardson A.G."/>
            <person name="Davis M.J."/>
            <person name="Triplett E.W."/>
        </authorList>
    </citation>
    <scope>NUCLEOTIDE SEQUENCE [LARGE SCALE GENOMIC DNA]</scope>
    <source>
        <strain evidence="11 12">BT-1</strain>
    </source>
</reference>
<protein>
    <recommendedName>
        <fullName evidence="4">Parvulin-like PPIase</fullName>
        <ecNumber evidence="3">5.2.1.8</ecNumber>
    </recommendedName>
    <alternativeName>
        <fullName evidence="6">Peptidyl-prolyl cis-trans isomerase plp</fullName>
    </alternativeName>
    <alternativeName>
        <fullName evidence="7">Rotamase plp</fullName>
    </alternativeName>
</protein>
<dbReference type="PANTHER" id="PTHR47245">
    <property type="entry name" value="PEPTIDYLPROLYL ISOMERASE"/>
    <property type="match status" value="1"/>
</dbReference>
<dbReference type="KEGG" id="lcc:B488_03300"/>
<dbReference type="Pfam" id="PF13624">
    <property type="entry name" value="SurA_N_3"/>
    <property type="match status" value="1"/>
</dbReference>
<evidence type="ECO:0000256" key="8">
    <source>
        <dbReference type="PROSITE-ProRule" id="PRU00278"/>
    </source>
</evidence>
<evidence type="ECO:0000259" key="10">
    <source>
        <dbReference type="PROSITE" id="PS50198"/>
    </source>
</evidence>
<evidence type="ECO:0000256" key="3">
    <source>
        <dbReference type="ARBA" id="ARBA00013194"/>
    </source>
</evidence>
<dbReference type="InterPro" id="IPR027304">
    <property type="entry name" value="Trigger_fact/SurA_dom_sf"/>
</dbReference>
<evidence type="ECO:0000313" key="12">
    <source>
        <dbReference type="Proteomes" id="UP000010799"/>
    </source>
</evidence>
<evidence type="ECO:0000256" key="2">
    <source>
        <dbReference type="ARBA" id="ARBA00007656"/>
    </source>
</evidence>
<evidence type="ECO:0000256" key="1">
    <source>
        <dbReference type="ARBA" id="ARBA00000971"/>
    </source>
</evidence>
<evidence type="ECO:0000313" key="11">
    <source>
        <dbReference type="EMBL" id="AGA64323.1"/>
    </source>
</evidence>
<dbReference type="STRING" id="1215343.B488_03300"/>
<dbReference type="Pfam" id="PF00639">
    <property type="entry name" value="Rotamase"/>
    <property type="match status" value="1"/>
</dbReference>
<dbReference type="InterPro" id="IPR050245">
    <property type="entry name" value="PrsA_foldase"/>
</dbReference>
<dbReference type="AlphaFoldDB" id="L0EUH4"/>
<organism evidence="11 12">
    <name type="scientific">Liberibacter crescens (strain BT-1)</name>
    <dbReference type="NCBI Taxonomy" id="1215343"/>
    <lineage>
        <taxon>Bacteria</taxon>
        <taxon>Pseudomonadati</taxon>
        <taxon>Pseudomonadota</taxon>
        <taxon>Alphaproteobacteria</taxon>
        <taxon>Hyphomicrobiales</taxon>
        <taxon>Rhizobiaceae</taxon>
        <taxon>Liberibacter</taxon>
    </lineage>
</organism>
<dbReference type="Gene3D" id="3.10.50.40">
    <property type="match status" value="1"/>
</dbReference>
<dbReference type="GO" id="GO:0003755">
    <property type="term" value="F:peptidyl-prolyl cis-trans isomerase activity"/>
    <property type="evidence" value="ECO:0007669"/>
    <property type="project" value="UniProtKB-KW"/>
</dbReference>
<dbReference type="InterPro" id="IPR000297">
    <property type="entry name" value="PPIase_PpiC"/>
</dbReference>
<evidence type="ECO:0000256" key="5">
    <source>
        <dbReference type="ARBA" id="ARBA00023110"/>
    </source>
</evidence>
<dbReference type="RefSeq" id="WP_015272750.1">
    <property type="nucleotide sequence ID" value="NC_019907.1"/>
</dbReference>
<dbReference type="SUPFAM" id="SSF109998">
    <property type="entry name" value="Triger factor/SurA peptide-binding domain-like"/>
    <property type="match status" value="1"/>
</dbReference>
<evidence type="ECO:0000256" key="7">
    <source>
        <dbReference type="ARBA" id="ARBA00031484"/>
    </source>
</evidence>
<keyword evidence="8 11" id="KW-0413">Isomerase</keyword>
<dbReference type="eggNOG" id="COG0760">
    <property type="taxonomic scope" value="Bacteria"/>
</dbReference>
<comment type="similarity">
    <text evidence="2">Belongs to the PpiC/parvulin rotamase family.</text>
</comment>
<dbReference type="PROSITE" id="PS01096">
    <property type="entry name" value="PPIC_PPIASE_1"/>
    <property type="match status" value="1"/>
</dbReference>
<dbReference type="PANTHER" id="PTHR47245:SF2">
    <property type="entry name" value="PEPTIDYL-PROLYL CIS-TRANS ISOMERASE HP_0175-RELATED"/>
    <property type="match status" value="1"/>
</dbReference>
<dbReference type="PROSITE" id="PS50198">
    <property type="entry name" value="PPIC_PPIASE_2"/>
    <property type="match status" value="1"/>
</dbReference>
<accession>L0EUH4</accession>
<dbReference type="EC" id="5.2.1.8" evidence="3"/>
<dbReference type="EMBL" id="CP003789">
    <property type="protein sequence ID" value="AGA64323.1"/>
    <property type="molecule type" value="Genomic_DNA"/>
</dbReference>
<dbReference type="Gene3D" id="1.10.8.1040">
    <property type="match status" value="1"/>
</dbReference>
<keyword evidence="9" id="KW-0732">Signal</keyword>
<dbReference type="HOGENOM" id="CLU_034646_5_2_5"/>
<evidence type="ECO:0000256" key="6">
    <source>
        <dbReference type="ARBA" id="ARBA00030642"/>
    </source>
</evidence>
<proteinExistence type="inferred from homology"/>
<sequence length="290" mass="33082">MSKYKALTFISIVTLNMFHPLAFAKDALIAKVNGQEIHQSEVDAALSSIDPQLSQLPEDQQKLAVISSIIDIKLLAQQAKDKGLNKTPEYETRMNYLSERELHNELFRKEILEKVTPEEVKARYEKEADNLAKEKKEEVRARHILVTSKDEAKAIIKSLLSGKKFEELAKEKSIDTSNKDKGGDLGYFAQGTMDPEFEKAAFALKQEGDITNEPVQTPYGWHVIRLENRRPLSIPPMKQVESQLNQLIIRDKYIAFLDKLKKSSKIAILDEKLNKEYQNLNKKILTKSAN</sequence>
<evidence type="ECO:0000256" key="9">
    <source>
        <dbReference type="SAM" id="SignalP"/>
    </source>
</evidence>
<feature type="signal peptide" evidence="9">
    <location>
        <begin position="1"/>
        <end position="24"/>
    </location>
</feature>
<dbReference type="PATRIC" id="fig|1215343.11.peg.340"/>
<name>L0EUH4_LIBCB</name>
<keyword evidence="5 8" id="KW-0697">Rotamase</keyword>